<comment type="caution">
    <text evidence="1">The sequence shown here is derived from an EMBL/GenBank/DDBJ whole genome shotgun (WGS) entry which is preliminary data.</text>
</comment>
<sequence>MKPGKTNEQDLTELVLGLKTEIKTQLQPWLSSTNIFDVLGISGAEIRHSNFLAWLLDPSAQPVLKDAMGKQLLLKLVENGQDLPLSPLDIMLGDFSDFTVERERDHMDIFMQSQHERLVSVIENKLFTGQHDDQLNRYRDLALAAAADPQRVVLIYLTVNADDPENTAWLPLAHSDIYQIISELLPQIPAGREKFYMQDYLETLRVNVMNDEELKTTVDTIYSKYKQALDLIIANRPDEATTLHDDVLAALQQLQQTDSRVSMVVTDGGHTYVRFRTPNMDQLFADVLPLTAEMNSWSSGSPYFWQFRKTRGNKLVLELPFRLIDQQLAVVTHINEIFAATKGRPATAKTSWCTLNKKWQVYFVNGNKTPEDIAADDSYTQAEVLQVITDW</sequence>
<organism evidence="1 2">
    <name type="scientific">Loigolactobacillus bifermentans DSM 20003</name>
    <dbReference type="NCBI Taxonomy" id="1423726"/>
    <lineage>
        <taxon>Bacteria</taxon>
        <taxon>Bacillati</taxon>
        <taxon>Bacillota</taxon>
        <taxon>Bacilli</taxon>
        <taxon>Lactobacillales</taxon>
        <taxon>Lactobacillaceae</taxon>
        <taxon>Loigolactobacillus</taxon>
    </lineage>
</organism>
<name>A0A0R1GLH7_9LACO</name>
<dbReference type="STRING" id="1423726.FC07_GL000316"/>
<dbReference type="PATRIC" id="fig|1423726.3.peg.328"/>
<evidence type="ECO:0000313" key="2">
    <source>
        <dbReference type="Proteomes" id="UP000051461"/>
    </source>
</evidence>
<dbReference type="EMBL" id="AZDA01000084">
    <property type="protein sequence ID" value="KRK34966.1"/>
    <property type="molecule type" value="Genomic_DNA"/>
</dbReference>
<dbReference type="Proteomes" id="UP000051461">
    <property type="component" value="Unassembled WGS sequence"/>
</dbReference>
<dbReference type="InterPro" id="IPR029470">
    <property type="entry name" value="PDDEXK_4"/>
</dbReference>
<reference evidence="1 2" key="1">
    <citation type="journal article" date="2015" name="Genome Announc.">
        <title>Expanding the biotechnology potential of lactobacilli through comparative genomics of 213 strains and associated genera.</title>
        <authorList>
            <person name="Sun Z."/>
            <person name="Harris H.M."/>
            <person name="McCann A."/>
            <person name="Guo C."/>
            <person name="Argimon S."/>
            <person name="Zhang W."/>
            <person name="Yang X."/>
            <person name="Jeffery I.B."/>
            <person name="Cooney J.C."/>
            <person name="Kagawa T.F."/>
            <person name="Liu W."/>
            <person name="Song Y."/>
            <person name="Salvetti E."/>
            <person name="Wrobel A."/>
            <person name="Rasinkangas P."/>
            <person name="Parkhill J."/>
            <person name="Rea M.C."/>
            <person name="O'Sullivan O."/>
            <person name="Ritari J."/>
            <person name="Douillard F.P."/>
            <person name="Paul Ross R."/>
            <person name="Yang R."/>
            <person name="Briner A.E."/>
            <person name="Felis G.E."/>
            <person name="de Vos W.M."/>
            <person name="Barrangou R."/>
            <person name="Klaenhammer T.R."/>
            <person name="Caufield P.W."/>
            <person name="Cui Y."/>
            <person name="Zhang H."/>
            <person name="O'Toole P.W."/>
        </authorList>
    </citation>
    <scope>NUCLEOTIDE SEQUENCE [LARGE SCALE GENOMIC DNA]</scope>
    <source>
        <strain evidence="1 2">DSM 20003</strain>
    </source>
</reference>
<dbReference type="Pfam" id="PF14281">
    <property type="entry name" value="PDDEXK_4"/>
    <property type="match status" value="1"/>
</dbReference>
<gene>
    <name evidence="1" type="ORF">FC07_GL000316</name>
</gene>
<dbReference type="RefSeq" id="WP_057904835.1">
    <property type="nucleotide sequence ID" value="NZ_AZDA01000084.1"/>
</dbReference>
<dbReference type="OrthoDB" id="9806170at2"/>
<protein>
    <recommendedName>
        <fullName evidence="3">PD-(D/E)XK nuclease superfamily protein</fullName>
    </recommendedName>
</protein>
<keyword evidence="2" id="KW-1185">Reference proteome</keyword>
<evidence type="ECO:0008006" key="3">
    <source>
        <dbReference type="Google" id="ProtNLM"/>
    </source>
</evidence>
<evidence type="ECO:0000313" key="1">
    <source>
        <dbReference type="EMBL" id="KRK34966.1"/>
    </source>
</evidence>
<proteinExistence type="predicted"/>
<dbReference type="AlphaFoldDB" id="A0A0R1GLH7"/>
<accession>A0A0R1GLH7</accession>